<keyword evidence="3" id="KW-1185">Reference proteome</keyword>
<proteinExistence type="predicted"/>
<feature type="compositionally biased region" description="Basic and acidic residues" evidence="1">
    <location>
        <begin position="52"/>
        <end position="79"/>
    </location>
</feature>
<protein>
    <submittedName>
        <fullName evidence="2">Uncharacterized protein</fullName>
    </submittedName>
</protein>
<organism evidence="2 3">
    <name type="scientific">Polyplax serrata</name>
    <name type="common">Common mouse louse</name>
    <dbReference type="NCBI Taxonomy" id="468196"/>
    <lineage>
        <taxon>Eukaryota</taxon>
        <taxon>Metazoa</taxon>
        <taxon>Ecdysozoa</taxon>
        <taxon>Arthropoda</taxon>
        <taxon>Hexapoda</taxon>
        <taxon>Insecta</taxon>
        <taxon>Pterygota</taxon>
        <taxon>Neoptera</taxon>
        <taxon>Paraneoptera</taxon>
        <taxon>Psocodea</taxon>
        <taxon>Troctomorpha</taxon>
        <taxon>Phthiraptera</taxon>
        <taxon>Anoplura</taxon>
        <taxon>Polyplacidae</taxon>
        <taxon>Polyplax</taxon>
    </lineage>
</organism>
<evidence type="ECO:0000313" key="2">
    <source>
        <dbReference type="EMBL" id="KAK6618004.1"/>
    </source>
</evidence>
<dbReference type="Proteomes" id="UP001359485">
    <property type="component" value="Unassembled WGS sequence"/>
</dbReference>
<name>A0ABR1AET4_POLSC</name>
<reference evidence="2 3" key="1">
    <citation type="submission" date="2023-09" db="EMBL/GenBank/DDBJ databases">
        <title>Genomes of two closely related lineages of the louse Polyplax serrata with different host specificities.</title>
        <authorList>
            <person name="Martinu J."/>
            <person name="Tarabai H."/>
            <person name="Stefka J."/>
            <person name="Hypsa V."/>
        </authorList>
    </citation>
    <scope>NUCLEOTIDE SEQUENCE [LARGE SCALE GENOMIC DNA]</scope>
    <source>
        <strain evidence="2">98ZLc_SE</strain>
    </source>
</reference>
<evidence type="ECO:0000313" key="3">
    <source>
        <dbReference type="Proteomes" id="UP001359485"/>
    </source>
</evidence>
<evidence type="ECO:0000256" key="1">
    <source>
        <dbReference type="SAM" id="MobiDB-lite"/>
    </source>
</evidence>
<comment type="caution">
    <text evidence="2">The sequence shown here is derived from an EMBL/GenBank/DDBJ whole genome shotgun (WGS) entry which is preliminary data.</text>
</comment>
<gene>
    <name evidence="2" type="ORF">RUM44_002446</name>
</gene>
<feature type="region of interest" description="Disordered" evidence="1">
    <location>
        <begin position="52"/>
        <end position="88"/>
    </location>
</feature>
<accession>A0ABR1AET4</accession>
<dbReference type="EMBL" id="JAWJWF010000050">
    <property type="protein sequence ID" value="KAK6618004.1"/>
    <property type="molecule type" value="Genomic_DNA"/>
</dbReference>
<sequence length="88" mass="10582">MHNKSHQNEIRVLLWQKKSAEGGHRCREMSGSCTRALREEALRPRLILENFKGRSRVEKKNPEQSEKKKYAKQERKKEKDEEEKEDNF</sequence>